<evidence type="ECO:0000313" key="1">
    <source>
        <dbReference type="EMBL" id="CAE7213697.1"/>
    </source>
</evidence>
<proteinExistence type="predicted"/>
<organism evidence="1 2">
    <name type="scientific">Symbiodinium natans</name>
    <dbReference type="NCBI Taxonomy" id="878477"/>
    <lineage>
        <taxon>Eukaryota</taxon>
        <taxon>Sar</taxon>
        <taxon>Alveolata</taxon>
        <taxon>Dinophyceae</taxon>
        <taxon>Suessiales</taxon>
        <taxon>Symbiodiniaceae</taxon>
        <taxon>Symbiodinium</taxon>
    </lineage>
</organism>
<dbReference type="AlphaFoldDB" id="A0A812JTT3"/>
<reference evidence="1" key="1">
    <citation type="submission" date="2021-02" db="EMBL/GenBank/DDBJ databases">
        <authorList>
            <person name="Dougan E. K."/>
            <person name="Rhodes N."/>
            <person name="Thang M."/>
            <person name="Chan C."/>
        </authorList>
    </citation>
    <scope>NUCLEOTIDE SEQUENCE</scope>
</reference>
<sequence>MGWGLAADLPAEVVAGLGARSTCRIWCQKFRCYVMGAAAAINMCKGWQTATCRSLTRSPILRKQGETWMIQLSNRIGTKSTMPCPEAQLDSPSRPPGRHKQQCLYGCCVYREGLFCQESILGQNASLQIVCPEY</sequence>
<accession>A0A812JTT3</accession>
<name>A0A812JTT3_9DINO</name>
<dbReference type="EMBL" id="CAJNDS010000513">
    <property type="protein sequence ID" value="CAE7213697.1"/>
    <property type="molecule type" value="Genomic_DNA"/>
</dbReference>
<protein>
    <submittedName>
        <fullName evidence="1">Uncharacterized protein</fullName>
    </submittedName>
</protein>
<keyword evidence="2" id="KW-1185">Reference proteome</keyword>
<gene>
    <name evidence="1" type="ORF">SNAT2548_LOCUS7360</name>
</gene>
<evidence type="ECO:0000313" key="2">
    <source>
        <dbReference type="Proteomes" id="UP000604046"/>
    </source>
</evidence>
<comment type="caution">
    <text evidence="1">The sequence shown here is derived from an EMBL/GenBank/DDBJ whole genome shotgun (WGS) entry which is preliminary data.</text>
</comment>
<dbReference type="Proteomes" id="UP000604046">
    <property type="component" value="Unassembled WGS sequence"/>
</dbReference>